<sequence length="688" mass="76505">MTTLEQNGESSLQTHEQAASEPSPHNVVQKPIPEAQLRDPRGYQIGQLRRRFSPRETKTDDGGLSLIFNLTPTDPDFPYELNHLECDLRVPEDYPQDRPVLRVKNKDIPRGFGINIEKGWEFLAEENEASTLLALVNALDKNLEKFLSEEKASTVKLVTYQDVKDTRHLAVQPPAAVAPKAEEPAKPTPSPISKPYLPEISYTKEEIAKAKSQRAQEVRQLEARMGRMPAYRRSADGIVYTLPIEPKRRNELPPGIKYVNSLHLIVPLLYPLQDLRVQLNEADSEEAEPVEELFVQKAAAQKQMSLMSHMNYLAQNLHVLAKQAKAEAAAAEAAKTEAYSSQTSTQDHKDADEPASQPEDKGHIQVIPRPPEWGLLEDGEGSSDESDSDEGGVNLGEEGEGAGKSSAPAPTDTTEKGTMMSFPSLELHGIEILEVSILSITVKCTRCKTSNDITGLHPNSEKAIVCKKCNSPLAAKFRPVLVHEHSSRAGFIDLSGCTVLDMLPSTFTPTCSKCSTPGINLVSVRGEAMTNICRECHGKFTFKIPEVKFLFITPGTLPRPDIAPRRKNDKLGLHAGDPLPKKGACEHYRKSYRWFRFSCCSKVYSCDRCHDDNEDHIQEWANRMICGWCSREQNYAVDTCGFCGRSVIGRKGRGFWEGGKGTRDQKLMSRKDPRKYKRLGGGASSKKD</sequence>
<organism evidence="1 2">
    <name type="scientific">Trichothecium roseum</name>
    <dbReference type="NCBI Taxonomy" id="47278"/>
    <lineage>
        <taxon>Eukaryota</taxon>
        <taxon>Fungi</taxon>
        <taxon>Dikarya</taxon>
        <taxon>Ascomycota</taxon>
        <taxon>Pezizomycotina</taxon>
        <taxon>Sordariomycetes</taxon>
        <taxon>Hypocreomycetidae</taxon>
        <taxon>Hypocreales</taxon>
        <taxon>Hypocreales incertae sedis</taxon>
        <taxon>Trichothecium</taxon>
    </lineage>
</organism>
<proteinExistence type="predicted"/>
<evidence type="ECO:0000313" key="1">
    <source>
        <dbReference type="EMBL" id="KAI9900689.1"/>
    </source>
</evidence>
<keyword evidence="2" id="KW-1185">Reference proteome</keyword>
<comment type="caution">
    <text evidence="1">The sequence shown here is derived from an EMBL/GenBank/DDBJ whole genome shotgun (WGS) entry which is preliminary data.</text>
</comment>
<dbReference type="EMBL" id="CM047943">
    <property type="protein sequence ID" value="KAI9900689.1"/>
    <property type="molecule type" value="Genomic_DNA"/>
</dbReference>
<name>A0ACC0V2R3_9HYPO</name>
<gene>
    <name evidence="1" type="ORF">N3K66_004951</name>
</gene>
<dbReference type="Proteomes" id="UP001163324">
    <property type="component" value="Chromosome 4"/>
</dbReference>
<evidence type="ECO:0000313" key="2">
    <source>
        <dbReference type="Proteomes" id="UP001163324"/>
    </source>
</evidence>
<reference evidence="1" key="1">
    <citation type="submission" date="2022-10" db="EMBL/GenBank/DDBJ databases">
        <title>Complete Genome of Trichothecium roseum strain YXFP-22015, a Plant Pathogen Isolated from Citrus.</title>
        <authorList>
            <person name="Wang Y."/>
            <person name="Zhu L."/>
        </authorList>
    </citation>
    <scope>NUCLEOTIDE SEQUENCE</scope>
    <source>
        <strain evidence="1">YXFP-22015</strain>
    </source>
</reference>
<protein>
    <submittedName>
        <fullName evidence="1">Uncharacterized protein</fullName>
    </submittedName>
</protein>
<accession>A0ACC0V2R3</accession>